<dbReference type="EnsemblMetazoa" id="XM_024224860.1">
    <property type="protein sequence ID" value="XP_024080628.1"/>
    <property type="gene ID" value="LOC106668065"/>
</dbReference>
<protein>
    <recommendedName>
        <fullName evidence="2">CCD97-like C-terminal domain-containing protein</fullName>
    </recommendedName>
</protein>
<dbReference type="InterPro" id="IPR040233">
    <property type="entry name" value="CCD97-like_C"/>
</dbReference>
<dbReference type="KEGG" id="clec:106668065"/>
<dbReference type="AlphaFoldDB" id="A0A8I6SDA6"/>
<reference evidence="3" key="1">
    <citation type="submission" date="2022-01" db="UniProtKB">
        <authorList>
            <consortium name="EnsemblMetazoa"/>
        </authorList>
    </citation>
    <scope>IDENTIFICATION</scope>
</reference>
<dbReference type="EnsemblMetazoa" id="XM_014396485.2">
    <property type="protein sequence ID" value="XP_014251971.1"/>
    <property type="gene ID" value="LOC106668065"/>
</dbReference>
<dbReference type="PANTHER" id="PTHR31840:SF1">
    <property type="entry name" value="COILED-COIL DOMAIN-CONTAINING PROTEIN 97"/>
    <property type="match status" value="1"/>
</dbReference>
<evidence type="ECO:0000256" key="1">
    <source>
        <dbReference type="SAM" id="MobiDB-lite"/>
    </source>
</evidence>
<evidence type="ECO:0000259" key="2">
    <source>
        <dbReference type="Pfam" id="PF09747"/>
    </source>
</evidence>
<keyword evidence="4" id="KW-1185">Reference proteome</keyword>
<dbReference type="PANTHER" id="PTHR31840">
    <property type="entry name" value="COILED-COIL DOMAIN-CONTAINING PROTEIN 97"/>
    <property type="match status" value="1"/>
</dbReference>
<dbReference type="OrthoDB" id="333176at2759"/>
<name>A0A8I6SDA6_CIMLE</name>
<feature type="region of interest" description="Disordered" evidence="1">
    <location>
        <begin position="210"/>
        <end position="230"/>
    </location>
</feature>
<dbReference type="OMA" id="LDVYMRH"/>
<dbReference type="InterPro" id="IPR018613">
    <property type="entry name" value="Ccdc97-like"/>
</dbReference>
<gene>
    <name evidence="3" type="primary">106668065</name>
</gene>
<evidence type="ECO:0000313" key="3">
    <source>
        <dbReference type="EnsemblMetazoa" id="XP_024080628.1"/>
    </source>
</evidence>
<sequence>MESMAVDNGFDKNEDQESLKISLLNRISENNEAHFKSQQVGDPDLTTHEKFTIAKGILDKSKALFLSKYGKYLLDEHLKYFEGSDDYEINFYLNELQKGKKKLENKALIRNRRLEALRQLCTEGEYFSDMEMKRRNPLLFEELVGQYLTDKERSELEENTQPSDKSFSSIFFNIIEKNVMDSKLKQEIREDFNSMEPFLTLALPTKSSNWGEITEDAPSSSKKVLENSRQEDMSNNAKALLVNEFRSRVYSDFLGGKDEEFDYSTVDGNDEYDDLIMLETDQQDSYFDAESPKIVYSDDSNEDVMCD</sequence>
<dbReference type="Proteomes" id="UP000494040">
    <property type="component" value="Unassembled WGS sequence"/>
</dbReference>
<proteinExistence type="predicted"/>
<dbReference type="Pfam" id="PF09747">
    <property type="entry name" value="CCD97-like_C"/>
    <property type="match status" value="1"/>
</dbReference>
<accession>A0A8I6SDA6</accession>
<evidence type="ECO:0000313" key="4">
    <source>
        <dbReference type="Proteomes" id="UP000494040"/>
    </source>
</evidence>
<feature type="compositionally biased region" description="Polar residues" evidence="1">
    <location>
        <begin position="210"/>
        <end position="222"/>
    </location>
</feature>
<organism evidence="3 4">
    <name type="scientific">Cimex lectularius</name>
    <name type="common">Bed bug</name>
    <name type="synonym">Acanthia lectularia</name>
    <dbReference type="NCBI Taxonomy" id="79782"/>
    <lineage>
        <taxon>Eukaryota</taxon>
        <taxon>Metazoa</taxon>
        <taxon>Ecdysozoa</taxon>
        <taxon>Arthropoda</taxon>
        <taxon>Hexapoda</taxon>
        <taxon>Insecta</taxon>
        <taxon>Pterygota</taxon>
        <taxon>Neoptera</taxon>
        <taxon>Paraneoptera</taxon>
        <taxon>Hemiptera</taxon>
        <taxon>Heteroptera</taxon>
        <taxon>Panheteroptera</taxon>
        <taxon>Cimicomorpha</taxon>
        <taxon>Cimicidae</taxon>
        <taxon>Cimex</taxon>
    </lineage>
</organism>
<feature type="domain" description="CCD97-like C-terminal" evidence="2">
    <location>
        <begin position="111"/>
        <end position="290"/>
    </location>
</feature>